<dbReference type="Proteomes" id="UP000262195">
    <property type="component" value="Unassembled WGS sequence"/>
</dbReference>
<sequence length="126" mass="14341">MGQHKESFDTVEKGYDDFKDTIATEIHNIVGDQLSLVAPEESNTLSEQANQELTVSIHQNISKSVDQYDVHPFALYYALLSEKELNPSITKSELVSFAYDFLIKNSKNKLIRKLAKQLRKEGKAHE</sequence>
<gene>
    <name evidence="1" type="ORF">DIW15_04450</name>
</gene>
<organism evidence="1 2">
    <name type="scientific">Bavariicoccus seileri</name>
    <dbReference type="NCBI Taxonomy" id="549685"/>
    <lineage>
        <taxon>Bacteria</taxon>
        <taxon>Bacillati</taxon>
        <taxon>Bacillota</taxon>
        <taxon>Bacilli</taxon>
        <taxon>Lactobacillales</taxon>
        <taxon>Enterococcaceae</taxon>
        <taxon>Bavariicoccus</taxon>
    </lineage>
</organism>
<dbReference type="STRING" id="1121105.GCA_000421665_01125"/>
<reference evidence="1 2" key="1">
    <citation type="journal article" date="2018" name="Nat. Biotechnol.">
        <title>A standardized bacterial taxonomy based on genome phylogeny substantially revises the tree of life.</title>
        <authorList>
            <person name="Parks D.H."/>
            <person name="Chuvochina M."/>
            <person name="Waite D.W."/>
            <person name="Rinke C."/>
            <person name="Skarshewski A."/>
            <person name="Chaumeil P.A."/>
            <person name="Hugenholtz P."/>
        </authorList>
    </citation>
    <scope>NUCLEOTIDE SEQUENCE [LARGE SCALE GENOMIC DNA]</scope>
    <source>
        <strain evidence="1">UBA11306</strain>
    </source>
</reference>
<comment type="caution">
    <text evidence="1">The sequence shown here is derived from an EMBL/GenBank/DDBJ whole genome shotgun (WGS) entry which is preliminary data.</text>
</comment>
<dbReference type="AlphaFoldDB" id="A0A3D4S646"/>
<dbReference type="EMBL" id="DQHO01000028">
    <property type="protein sequence ID" value="HCS93942.1"/>
    <property type="molecule type" value="Genomic_DNA"/>
</dbReference>
<name>A0A3D4S646_9ENTE</name>
<evidence type="ECO:0000313" key="2">
    <source>
        <dbReference type="Proteomes" id="UP000262195"/>
    </source>
</evidence>
<protein>
    <submittedName>
        <fullName evidence="1">Uncharacterized protein</fullName>
    </submittedName>
</protein>
<proteinExistence type="predicted"/>
<accession>A0A3D4S646</accession>
<evidence type="ECO:0000313" key="1">
    <source>
        <dbReference type="EMBL" id="HCS93942.1"/>
    </source>
</evidence>